<keyword evidence="2" id="KW-0614">Plasmid</keyword>
<reference evidence="2 3" key="1">
    <citation type="submission" date="2012-05" db="EMBL/GenBank/DDBJ databases">
        <title>Finished plasmid 1 of genome of Oscillatoria sp. PCC 7112.</title>
        <authorList>
            <consortium name="US DOE Joint Genome Institute"/>
            <person name="Gugger M."/>
            <person name="Coursin T."/>
            <person name="Rippka R."/>
            <person name="Tandeau De Marsac N."/>
            <person name="Huntemann M."/>
            <person name="Wei C.-L."/>
            <person name="Han J."/>
            <person name="Detter J.C."/>
            <person name="Han C."/>
            <person name="Tapia R."/>
            <person name="Davenport K."/>
            <person name="Daligault H."/>
            <person name="Erkkila T."/>
            <person name="Gu W."/>
            <person name="Munk A.C.C."/>
            <person name="Teshima H."/>
            <person name="Xu Y."/>
            <person name="Chain P."/>
            <person name="Chen A."/>
            <person name="Krypides N."/>
            <person name="Mavromatis K."/>
            <person name="Markowitz V."/>
            <person name="Szeto E."/>
            <person name="Ivanova N."/>
            <person name="Mikhailova N."/>
            <person name="Ovchinnikova G."/>
            <person name="Pagani I."/>
            <person name="Pati A."/>
            <person name="Goodwin L."/>
            <person name="Peters L."/>
            <person name="Pitluck S."/>
            <person name="Woyke T."/>
            <person name="Kerfeld C."/>
        </authorList>
    </citation>
    <scope>NUCLEOTIDE SEQUENCE [LARGE SCALE GENOMIC DNA]</scope>
    <source>
        <strain evidence="2 3">PCC 7112</strain>
        <plasmid evidence="2 3">pOSC7112.01</plasmid>
    </source>
</reference>
<dbReference type="Proteomes" id="UP000010478">
    <property type="component" value="Plasmid pOSC7112.01"/>
</dbReference>
<keyword evidence="3" id="KW-1185">Reference proteome</keyword>
<gene>
    <name evidence="2" type="ORF">Osc7112_6436</name>
</gene>
<dbReference type="OrthoDB" id="490793at2"/>
<evidence type="ECO:0000256" key="1">
    <source>
        <dbReference type="SAM" id="MobiDB-lite"/>
    </source>
</evidence>
<feature type="region of interest" description="Disordered" evidence="1">
    <location>
        <begin position="191"/>
        <end position="231"/>
    </location>
</feature>
<name>K9VRN4_9CYAN</name>
<dbReference type="Pfam" id="PF05565">
    <property type="entry name" value="Sipho_Gp157"/>
    <property type="match status" value="1"/>
</dbReference>
<evidence type="ECO:0000313" key="3">
    <source>
        <dbReference type="Proteomes" id="UP000010478"/>
    </source>
</evidence>
<sequence>MYLAKDLLARYSIQAVELWNQLETAETPEEEEAILKEIWENQTNQEIAADTQAELADQLDAEICAVKARLKHLVELHTEAIERLERWRSSLDKTLLQFHSMGVIPTEIVGISRHIRLKENPPSCEVLINPCELPTEYRTEKLVVTPNKRKIVADWKQGIPVDGTRIERKLRVEYGIVPSNLTSATEVISNRAAAPNTQENHSTITQNSRRKEKAIAKSADGSNKKMKARAG</sequence>
<dbReference type="EMBL" id="CP003615">
    <property type="protein sequence ID" value="AFZ10586.1"/>
    <property type="molecule type" value="Genomic_DNA"/>
</dbReference>
<dbReference type="AlphaFoldDB" id="K9VRN4"/>
<dbReference type="KEGG" id="oni:Osc7112_6436"/>
<accession>K9VRN4</accession>
<evidence type="ECO:0000313" key="2">
    <source>
        <dbReference type="EMBL" id="AFZ10586.1"/>
    </source>
</evidence>
<proteinExistence type="predicted"/>
<feature type="compositionally biased region" description="Polar residues" evidence="1">
    <location>
        <begin position="195"/>
        <end position="207"/>
    </location>
</feature>
<dbReference type="RefSeq" id="WP_015211758.1">
    <property type="nucleotide sequence ID" value="NC_019763.1"/>
</dbReference>
<dbReference type="HOGENOM" id="CLU_104602_0_0_3"/>
<geneLocation type="plasmid" evidence="2 3">
    <name>pOSC7112.01</name>
</geneLocation>
<organism evidence="2 3">
    <name type="scientific">Phormidium nigroviride PCC 7112</name>
    <dbReference type="NCBI Taxonomy" id="179408"/>
    <lineage>
        <taxon>Bacteria</taxon>
        <taxon>Bacillati</taxon>
        <taxon>Cyanobacteriota</taxon>
        <taxon>Cyanophyceae</taxon>
        <taxon>Oscillatoriophycideae</taxon>
        <taxon>Oscillatoriales</taxon>
        <taxon>Oscillatoriaceae</taxon>
        <taxon>Phormidium</taxon>
    </lineage>
</organism>
<protein>
    <submittedName>
        <fullName evidence="2">Uncharacterized protein</fullName>
    </submittedName>
</protein>
<dbReference type="InterPro" id="IPR008840">
    <property type="entry name" value="Sipho_Gp157"/>
</dbReference>